<dbReference type="InterPro" id="IPR008972">
    <property type="entry name" value="Cupredoxin"/>
</dbReference>
<dbReference type="AlphaFoldDB" id="A0A2S1LNA6"/>
<dbReference type="InterPro" id="IPR034282">
    <property type="entry name" value="CuRO_2_CopA"/>
</dbReference>
<evidence type="ECO:0000256" key="3">
    <source>
        <dbReference type="ARBA" id="ARBA00023008"/>
    </source>
</evidence>
<sequence length="748" mass="85177">MALMKQKLTLLLFFFGVLILRAQDTKEYDLYVRDTVVNYTGKSVKAIAINGQIPAPTLYFTEGDTAVIRVHNTMHHETSIHWHGLLLPNEQDGVPYLTTAPIKGMSVHTYKFPIRQSGTYWYHSHTMLQEQSGMYGALVIHKKEPPKLREYTLLLSDWTDADPHEVERSLHKATDWYAIKKGATQNYAAAIGKGHLKTKLTNEWKRMHAMDVSDVYYERFFANGKTDAEAPQFKAGEKVRIRVINGSSSTYFWLNYAGGKIDVVASDGQDVVPVAVDRLIVGASETYDVQVTIPAEGMAYEFLATAEDRTGHASLWLGSGVKQLQAPLPKLDYFEGMKMMNDMMTLGGNMKDMGMNMSLQQMDMNAVMYPEITGKTDKSGATMPEHQPSNEKMEAMDMPGMKGHTMPTGGTEDLVTLNYAMLKAPEKTVLPEGPVRVLNFELTGNMNRYVWTINNKTVSETDKILIKKGENILIVIYNNSMMRHPMHLHGHFFRILNGQGDYAPLKNVIDVMPMETDTIEFHASEEYGDWFFHCHILYHMMSGMGRIFTYENSPPNPQIPDPEKALKIVYNDDRRYYFSANIGLESNGSDGDMRLENTRNFFDVEWRLGFNDRSGYETEAHFGRYLDRNQYLSAYGGFDFRYHSNDDPGSNLFGQASTQNQRAVVCIGIIYQLPWLVNADFRLDHQGKARVQFKRDDIPVTSRLRLWGSWNTDFEYSVGSRYIMTKYWSLSAHYDSDMGMGGGLVLTY</sequence>
<evidence type="ECO:0000256" key="2">
    <source>
        <dbReference type="ARBA" id="ARBA00023002"/>
    </source>
</evidence>
<name>A0A2S1LNA6_9FLAO</name>
<dbReference type="EMBL" id="CP020919">
    <property type="protein sequence ID" value="AWG25106.1"/>
    <property type="molecule type" value="Genomic_DNA"/>
</dbReference>
<dbReference type="PROSITE" id="PS00080">
    <property type="entry name" value="MULTICOPPER_OXIDASE2"/>
    <property type="match status" value="1"/>
</dbReference>
<dbReference type="KEGG" id="fki:FK004_07590"/>
<evidence type="ECO:0000313" key="8">
    <source>
        <dbReference type="Proteomes" id="UP000244677"/>
    </source>
</evidence>
<keyword evidence="8" id="KW-1185">Reference proteome</keyword>
<evidence type="ECO:0000256" key="1">
    <source>
        <dbReference type="ARBA" id="ARBA00022723"/>
    </source>
</evidence>
<proteinExistence type="predicted"/>
<feature type="domain" description="Plastocyanin-like" evidence="5">
    <location>
        <begin position="439"/>
        <end position="552"/>
    </location>
</feature>
<dbReference type="InterPro" id="IPR045087">
    <property type="entry name" value="Cu-oxidase_fam"/>
</dbReference>
<dbReference type="InterPro" id="IPR011707">
    <property type="entry name" value="Cu-oxidase-like_N"/>
</dbReference>
<dbReference type="Pfam" id="PF07732">
    <property type="entry name" value="Cu-oxidase_3"/>
    <property type="match status" value="1"/>
</dbReference>
<accession>A0A2S1LNA6</accession>
<organism evidence="7 8">
    <name type="scientific">Flavobacterium kingsejongi</name>
    <dbReference type="NCBI Taxonomy" id="1678728"/>
    <lineage>
        <taxon>Bacteria</taxon>
        <taxon>Pseudomonadati</taxon>
        <taxon>Bacteroidota</taxon>
        <taxon>Flavobacteriia</taxon>
        <taxon>Flavobacteriales</taxon>
        <taxon>Flavobacteriaceae</taxon>
        <taxon>Flavobacterium</taxon>
    </lineage>
</organism>
<evidence type="ECO:0000259" key="6">
    <source>
        <dbReference type="Pfam" id="PF07732"/>
    </source>
</evidence>
<dbReference type="GO" id="GO:0005507">
    <property type="term" value="F:copper ion binding"/>
    <property type="evidence" value="ECO:0007669"/>
    <property type="project" value="InterPro"/>
</dbReference>
<feature type="domain" description="Plastocyanin-like" evidence="4">
    <location>
        <begin position="150"/>
        <end position="305"/>
    </location>
</feature>
<dbReference type="InterPro" id="IPR034279">
    <property type="entry name" value="CuRO_3_CopA"/>
</dbReference>
<dbReference type="PROSITE" id="PS00079">
    <property type="entry name" value="MULTICOPPER_OXIDASE1"/>
    <property type="match status" value="2"/>
</dbReference>
<dbReference type="CDD" id="cd13848">
    <property type="entry name" value="CuRO_1_CopA"/>
    <property type="match status" value="1"/>
</dbReference>
<dbReference type="GO" id="GO:0016491">
    <property type="term" value="F:oxidoreductase activity"/>
    <property type="evidence" value="ECO:0007669"/>
    <property type="project" value="UniProtKB-KW"/>
</dbReference>
<gene>
    <name evidence="7" type="ORF">FK004_07590</name>
</gene>
<evidence type="ECO:0000259" key="5">
    <source>
        <dbReference type="Pfam" id="PF07731"/>
    </source>
</evidence>
<dbReference type="OrthoDB" id="9757546at2"/>
<dbReference type="CDD" id="cd13874">
    <property type="entry name" value="CuRO_2_CopA"/>
    <property type="match status" value="1"/>
</dbReference>
<dbReference type="Pfam" id="PF07731">
    <property type="entry name" value="Cu-oxidase_2"/>
    <property type="match status" value="1"/>
</dbReference>
<keyword evidence="3" id="KW-0186">Copper</keyword>
<protein>
    <submittedName>
        <fullName evidence="7">Copper oxidase</fullName>
    </submittedName>
</protein>
<evidence type="ECO:0000313" key="7">
    <source>
        <dbReference type="EMBL" id="AWG25106.1"/>
    </source>
</evidence>
<reference evidence="7 8" key="1">
    <citation type="submission" date="2017-04" db="EMBL/GenBank/DDBJ databases">
        <title>Complete genome sequence of Flavobacterium kingsejong AJ004.</title>
        <authorList>
            <person name="Lee P.C."/>
        </authorList>
    </citation>
    <scope>NUCLEOTIDE SEQUENCE [LARGE SCALE GENOMIC DNA]</scope>
    <source>
        <strain evidence="7 8">AJ004</strain>
    </source>
</reference>
<dbReference type="Pfam" id="PF00394">
    <property type="entry name" value="Cu-oxidase"/>
    <property type="match status" value="1"/>
</dbReference>
<dbReference type="InterPro" id="IPR011706">
    <property type="entry name" value="Cu-oxidase_C"/>
</dbReference>
<dbReference type="PANTHER" id="PTHR11709">
    <property type="entry name" value="MULTI-COPPER OXIDASE"/>
    <property type="match status" value="1"/>
</dbReference>
<dbReference type="CDD" id="cd13896">
    <property type="entry name" value="CuRO_3_CopA"/>
    <property type="match status" value="1"/>
</dbReference>
<dbReference type="InterPro" id="IPR033138">
    <property type="entry name" value="Cu_oxidase_CS"/>
</dbReference>
<dbReference type="Gene3D" id="2.60.40.420">
    <property type="entry name" value="Cupredoxins - blue copper proteins"/>
    <property type="match status" value="3"/>
</dbReference>
<dbReference type="InterPro" id="IPR001117">
    <property type="entry name" value="Cu-oxidase_2nd"/>
</dbReference>
<keyword evidence="2" id="KW-0560">Oxidoreductase</keyword>
<dbReference type="SUPFAM" id="SSF49503">
    <property type="entry name" value="Cupredoxins"/>
    <property type="match status" value="3"/>
</dbReference>
<feature type="domain" description="Plastocyanin-like" evidence="6">
    <location>
        <begin position="34"/>
        <end position="144"/>
    </location>
</feature>
<evidence type="ECO:0000259" key="4">
    <source>
        <dbReference type="Pfam" id="PF00394"/>
    </source>
</evidence>
<dbReference type="PANTHER" id="PTHR11709:SF394">
    <property type="entry name" value="FI03373P-RELATED"/>
    <property type="match status" value="1"/>
</dbReference>
<dbReference type="InterPro" id="IPR002355">
    <property type="entry name" value="Cu_oxidase_Cu_BS"/>
</dbReference>
<keyword evidence="1" id="KW-0479">Metal-binding</keyword>
<dbReference type="InterPro" id="IPR034284">
    <property type="entry name" value="CuRO_1_CopA"/>
</dbReference>
<dbReference type="Proteomes" id="UP000244677">
    <property type="component" value="Chromosome"/>
</dbReference>